<evidence type="ECO:0000313" key="2">
    <source>
        <dbReference type="EMBL" id="AOZ68592.1"/>
    </source>
</evidence>
<dbReference type="STRING" id="1850250.LPB142_04055"/>
<dbReference type="EMBL" id="CP017781">
    <property type="protein sequence ID" value="AOZ68592.1"/>
    <property type="molecule type" value="Genomic_DNA"/>
</dbReference>
<protein>
    <submittedName>
        <fullName evidence="2">Uncharacterized protein</fullName>
    </submittedName>
</protein>
<proteinExistence type="predicted"/>
<reference evidence="2 3" key="1">
    <citation type="submission" date="2016-10" db="EMBL/GenBank/DDBJ databases">
        <title>Rhodobacter sp. LPB0142, isolated from sea water.</title>
        <authorList>
            <person name="Kim E."/>
            <person name="Yi H."/>
        </authorList>
    </citation>
    <scope>NUCLEOTIDE SEQUENCE [LARGE SCALE GENOMIC DNA]</scope>
    <source>
        <strain evidence="2 3">LPB0142</strain>
    </source>
</reference>
<dbReference type="Proteomes" id="UP000176562">
    <property type="component" value="Chromosome"/>
</dbReference>
<name>A0A1D9M9Q5_9RHOB</name>
<keyword evidence="3" id="KW-1185">Reference proteome</keyword>
<accession>A0A1D9M9Q5</accession>
<dbReference type="KEGG" id="rhp:LPB142_04055"/>
<dbReference type="AlphaFoldDB" id="A0A1D9M9Q5"/>
<gene>
    <name evidence="2" type="ORF">LPB142_04055</name>
</gene>
<feature type="compositionally biased region" description="Low complexity" evidence="1">
    <location>
        <begin position="1"/>
        <end position="12"/>
    </location>
</feature>
<evidence type="ECO:0000256" key="1">
    <source>
        <dbReference type="SAM" id="MobiDB-lite"/>
    </source>
</evidence>
<feature type="region of interest" description="Disordered" evidence="1">
    <location>
        <begin position="1"/>
        <end position="38"/>
    </location>
</feature>
<evidence type="ECO:0000313" key="3">
    <source>
        <dbReference type="Proteomes" id="UP000176562"/>
    </source>
</evidence>
<organism evidence="2 3">
    <name type="scientific">Rhodobacter xanthinilyticus</name>
    <dbReference type="NCBI Taxonomy" id="1850250"/>
    <lineage>
        <taxon>Bacteria</taxon>
        <taxon>Pseudomonadati</taxon>
        <taxon>Pseudomonadota</taxon>
        <taxon>Alphaproteobacteria</taxon>
        <taxon>Rhodobacterales</taxon>
        <taxon>Rhodobacter group</taxon>
        <taxon>Rhodobacter</taxon>
    </lineage>
</organism>
<sequence>MMPETNTTTTTNQGNRARRERRGPRAPVAAPDPADRRTGIDAICVANEKFRDYVTARGGEKPKSSLFDSGRLGEPFNDFEEGELIRLTAELHRSALMTVEDHDEEIARLVGMISMAEEIDKMACRILGRNIRAVEVKQ</sequence>